<comment type="caution">
    <text evidence="8">The sequence shown here is derived from an EMBL/GenBank/DDBJ whole genome shotgun (WGS) entry which is preliminary data.</text>
</comment>
<gene>
    <name evidence="8" type="ORF">AZI86_14260</name>
</gene>
<dbReference type="GO" id="GO:0008236">
    <property type="term" value="F:serine-type peptidase activity"/>
    <property type="evidence" value="ECO:0007669"/>
    <property type="project" value="UniProtKB-KW"/>
</dbReference>
<accession>A0A150WJN4</accession>
<dbReference type="EC" id="3.4.21.-" evidence="7"/>
<feature type="active site" description="Charge relay system" evidence="6">
    <location>
        <position position="114"/>
    </location>
</feature>
<dbReference type="RefSeq" id="WP_061835896.1">
    <property type="nucleotide sequence ID" value="NZ_LUKE01000003.1"/>
</dbReference>
<dbReference type="PANTHER" id="PTHR15462:SF8">
    <property type="entry name" value="SERINE PROTEASE"/>
    <property type="match status" value="1"/>
</dbReference>
<keyword evidence="4 7" id="KW-0378">Hydrolase</keyword>
<dbReference type="Pfam" id="PF13365">
    <property type="entry name" value="Trypsin_2"/>
    <property type="match status" value="1"/>
</dbReference>
<dbReference type="InterPro" id="IPR050966">
    <property type="entry name" value="Glutamyl_endopeptidase"/>
</dbReference>
<dbReference type="InterPro" id="IPR008256">
    <property type="entry name" value="Peptidase_S1B"/>
</dbReference>
<evidence type="ECO:0000313" key="9">
    <source>
        <dbReference type="Proteomes" id="UP000075320"/>
    </source>
</evidence>
<feature type="active site" description="Charge relay system" evidence="6">
    <location>
        <position position="230"/>
    </location>
</feature>
<feature type="chain" id="PRO_5007358656" description="Serine protease" evidence="7">
    <location>
        <begin position="26"/>
        <end position="292"/>
    </location>
</feature>
<evidence type="ECO:0000256" key="6">
    <source>
        <dbReference type="PIRSR" id="PIRSR608256-1"/>
    </source>
</evidence>
<dbReference type="Proteomes" id="UP000075320">
    <property type="component" value="Unassembled WGS sequence"/>
</dbReference>
<dbReference type="InterPro" id="IPR009003">
    <property type="entry name" value="Peptidase_S1_PA"/>
</dbReference>
<dbReference type="OrthoDB" id="291346at2"/>
<evidence type="ECO:0000256" key="4">
    <source>
        <dbReference type="ARBA" id="ARBA00022801"/>
    </source>
</evidence>
<dbReference type="PANTHER" id="PTHR15462">
    <property type="entry name" value="SERINE PROTEASE"/>
    <property type="match status" value="1"/>
</dbReference>
<feature type="active site" description="Charge relay system" evidence="6">
    <location>
        <position position="163"/>
    </location>
</feature>
<dbReference type="AlphaFoldDB" id="A0A150WJN4"/>
<keyword evidence="9" id="KW-1185">Reference proteome</keyword>
<evidence type="ECO:0000256" key="2">
    <source>
        <dbReference type="ARBA" id="ARBA00022670"/>
    </source>
</evidence>
<dbReference type="InterPro" id="IPR043504">
    <property type="entry name" value="Peptidase_S1_PA_chymotrypsin"/>
</dbReference>
<keyword evidence="3 7" id="KW-0732">Signal</keyword>
<dbReference type="EMBL" id="LUKE01000003">
    <property type="protein sequence ID" value="KYG63969.1"/>
    <property type="molecule type" value="Genomic_DNA"/>
</dbReference>
<name>A0A150WJN4_BDEBC</name>
<dbReference type="SUPFAM" id="SSF50494">
    <property type="entry name" value="Trypsin-like serine proteases"/>
    <property type="match status" value="1"/>
</dbReference>
<feature type="signal peptide" evidence="7">
    <location>
        <begin position="1"/>
        <end position="25"/>
    </location>
</feature>
<evidence type="ECO:0000256" key="3">
    <source>
        <dbReference type="ARBA" id="ARBA00022729"/>
    </source>
</evidence>
<proteinExistence type="inferred from homology"/>
<keyword evidence="2 7" id="KW-0645">Protease</keyword>
<reference evidence="8 9" key="1">
    <citation type="submission" date="2016-03" db="EMBL/GenBank/DDBJ databases">
        <authorList>
            <person name="Ploux O."/>
        </authorList>
    </citation>
    <scope>NUCLEOTIDE SEQUENCE [LARGE SCALE GENOMIC DNA]</scope>
    <source>
        <strain evidence="8 9">R0</strain>
    </source>
</reference>
<evidence type="ECO:0000313" key="8">
    <source>
        <dbReference type="EMBL" id="KYG63969.1"/>
    </source>
</evidence>
<comment type="similarity">
    <text evidence="1 7">Belongs to the peptidase S1B family.</text>
</comment>
<dbReference type="Gene3D" id="2.40.10.10">
    <property type="entry name" value="Trypsin-like serine proteases"/>
    <property type="match status" value="2"/>
</dbReference>
<evidence type="ECO:0000256" key="1">
    <source>
        <dbReference type="ARBA" id="ARBA00008764"/>
    </source>
</evidence>
<organism evidence="8 9">
    <name type="scientific">Bdellovibrio bacteriovorus</name>
    <dbReference type="NCBI Taxonomy" id="959"/>
    <lineage>
        <taxon>Bacteria</taxon>
        <taxon>Pseudomonadati</taxon>
        <taxon>Bdellovibrionota</taxon>
        <taxon>Bdellovibrionia</taxon>
        <taxon>Bdellovibrionales</taxon>
        <taxon>Pseudobdellovibrionaceae</taxon>
        <taxon>Bdellovibrio</taxon>
    </lineage>
</organism>
<keyword evidence="5 7" id="KW-0720">Serine protease</keyword>
<dbReference type="GO" id="GO:0006508">
    <property type="term" value="P:proteolysis"/>
    <property type="evidence" value="ECO:0007669"/>
    <property type="project" value="UniProtKB-KW"/>
</dbReference>
<evidence type="ECO:0000256" key="7">
    <source>
        <dbReference type="RuleBase" id="RU004296"/>
    </source>
</evidence>
<dbReference type="PRINTS" id="PR00839">
    <property type="entry name" value="V8PROTEASE"/>
</dbReference>
<evidence type="ECO:0000256" key="5">
    <source>
        <dbReference type="ARBA" id="ARBA00022825"/>
    </source>
</evidence>
<protein>
    <recommendedName>
        <fullName evidence="7">Serine protease</fullName>
        <ecNumber evidence="7">3.4.21.-</ecNumber>
    </recommendedName>
</protein>
<sequence>MTKKSILTSLLVPTLASLCVGFVNVTPKVIYGDDNRADVYEIQDPVVREVANSTVAIIHKKFLKPDGQGRYIFTSTRFGRSQDMCSEEPYYNQPDAAVCSGSLVGEDLIATAGHCVNHSTCKNYYYVFGYQMTDSKTAPESFAAEEIYTCKGIVAREYTNDEDFALLRLNRKVPNHRPLTLQRAPAQEGDEVYVVGHPSGLPTKVAGGATVREQEGRYFSANLDSYGGNSGSAVLNARTHEVVGILVRGSQDFKYDQARMCYRSNVCDNDGCGGEDVTNISYIADALNQTTR</sequence>